<dbReference type="InterPro" id="IPR002104">
    <property type="entry name" value="Integrase_catalytic"/>
</dbReference>
<dbReference type="PROSITE" id="PS51898">
    <property type="entry name" value="TYR_RECOMBINASE"/>
    <property type="match status" value="1"/>
</dbReference>
<gene>
    <name evidence="7" type="ORF">M670_01502</name>
</gene>
<dbReference type="InterPro" id="IPR044068">
    <property type="entry name" value="CB"/>
</dbReference>
<feature type="domain" description="Core-binding (CB)" evidence="6">
    <location>
        <begin position="2"/>
        <end position="98"/>
    </location>
</feature>
<evidence type="ECO:0000259" key="6">
    <source>
        <dbReference type="PROSITE" id="PS51900"/>
    </source>
</evidence>
<dbReference type="GO" id="GO:0015074">
    <property type="term" value="P:DNA integration"/>
    <property type="evidence" value="ECO:0007669"/>
    <property type="project" value="UniProtKB-KW"/>
</dbReference>
<dbReference type="Pfam" id="PF02899">
    <property type="entry name" value="Phage_int_SAM_1"/>
    <property type="match status" value="1"/>
</dbReference>
<reference evidence="7 8" key="1">
    <citation type="submission" date="2014-04" db="EMBL/GenBank/DDBJ databases">
        <title>Draft genome sequence of Bacillus azotoformans MEV2011, a (co-) denitrifying strain unable to grow in the presence of oxygen.</title>
        <authorList>
            <person name="Nielsen M."/>
            <person name="Schreiber L."/>
            <person name="Finster K."/>
            <person name="Schramm A."/>
        </authorList>
    </citation>
    <scope>NUCLEOTIDE SEQUENCE [LARGE SCALE GENOMIC DNA]</scope>
    <source>
        <strain evidence="7 8">MEV2011</strain>
    </source>
</reference>
<evidence type="ECO:0000256" key="2">
    <source>
        <dbReference type="ARBA" id="ARBA00023125"/>
    </source>
</evidence>
<evidence type="ECO:0000313" key="8">
    <source>
        <dbReference type="Proteomes" id="UP000027936"/>
    </source>
</evidence>
<dbReference type="EMBL" id="JJRY01000004">
    <property type="protein sequence ID" value="KEF39113.1"/>
    <property type="molecule type" value="Genomic_DNA"/>
</dbReference>
<dbReference type="PANTHER" id="PTHR30349:SF81">
    <property type="entry name" value="TYROSINE RECOMBINASE XERC"/>
    <property type="match status" value="1"/>
</dbReference>
<dbReference type="SUPFAM" id="SSF56349">
    <property type="entry name" value="DNA breaking-rejoining enzymes"/>
    <property type="match status" value="1"/>
</dbReference>
<dbReference type="PATRIC" id="fig|1348973.3.peg.1467"/>
<dbReference type="GO" id="GO:0006310">
    <property type="term" value="P:DNA recombination"/>
    <property type="evidence" value="ECO:0007669"/>
    <property type="project" value="UniProtKB-KW"/>
</dbReference>
<comment type="caution">
    <text evidence="7">The sequence shown here is derived from an EMBL/GenBank/DDBJ whole genome shotgun (WGS) entry which is preliminary data.</text>
</comment>
<evidence type="ECO:0000259" key="5">
    <source>
        <dbReference type="PROSITE" id="PS51898"/>
    </source>
</evidence>
<dbReference type="InterPro" id="IPR050090">
    <property type="entry name" value="Tyrosine_recombinase_XerCD"/>
</dbReference>
<evidence type="ECO:0000313" key="7">
    <source>
        <dbReference type="EMBL" id="KEF39113.1"/>
    </source>
</evidence>
<dbReference type="InterPro" id="IPR010998">
    <property type="entry name" value="Integrase_recombinase_N"/>
</dbReference>
<dbReference type="PANTHER" id="PTHR30349">
    <property type="entry name" value="PHAGE INTEGRASE-RELATED"/>
    <property type="match status" value="1"/>
</dbReference>
<dbReference type="OrthoDB" id="107900at2"/>
<dbReference type="Gene3D" id="1.10.443.10">
    <property type="entry name" value="Intergrase catalytic core"/>
    <property type="match status" value="1"/>
</dbReference>
<evidence type="ECO:0000256" key="3">
    <source>
        <dbReference type="ARBA" id="ARBA00023172"/>
    </source>
</evidence>
<dbReference type="Pfam" id="PF00589">
    <property type="entry name" value="Phage_integrase"/>
    <property type="match status" value="1"/>
</dbReference>
<name>A0A072NQH9_SCHAZ</name>
<dbReference type="AlphaFoldDB" id="A0A072NQH9"/>
<keyword evidence="3" id="KW-0233">DNA recombination</keyword>
<sequence>MSKYQEFAMILSKYLTDYLPIQKNLSRNTVLSYRNTFTLFLTFMDQNKSVSPEKMEFRLLTVQCIQEFLLWIENAKNCSISTRNQRLAAIHSFVRYVMFIRPDMLSECQQLLGINYKKGPQGIIHYLSEKQTKMLLAEPDTSKPNGLRDAAMLSLLYDSAVRVQEFIDLNKNDIHLSLGTGTLTVIGKGRKTRQVPIMDNTAKLVGNYIKTNIRLRNDKSEEALFISHTGNRFTRPGITHVLKKYCSLTFKADELGFPVTPHVMRHSKGMHMLHAGINIYYIKEFLGHSDLSTTERYYVRADTEMKRKALQKMQDDLIPGGTTDLPAWKKNSDLLAWLKSLG</sequence>
<keyword evidence="1" id="KW-0229">DNA integration</keyword>
<protein>
    <submittedName>
        <fullName evidence="7">Site-specific recombinase XerD</fullName>
    </submittedName>
</protein>
<dbReference type="GO" id="GO:0003677">
    <property type="term" value="F:DNA binding"/>
    <property type="evidence" value="ECO:0007669"/>
    <property type="project" value="UniProtKB-UniRule"/>
</dbReference>
<keyword evidence="2 4" id="KW-0238">DNA-binding</keyword>
<dbReference type="RefSeq" id="WP_035194541.1">
    <property type="nucleotide sequence ID" value="NZ_JJRY01000004.1"/>
</dbReference>
<evidence type="ECO:0000256" key="1">
    <source>
        <dbReference type="ARBA" id="ARBA00022908"/>
    </source>
</evidence>
<dbReference type="Gene3D" id="1.10.150.130">
    <property type="match status" value="1"/>
</dbReference>
<organism evidence="7 8">
    <name type="scientific">Schinkia azotoformans MEV2011</name>
    <dbReference type="NCBI Taxonomy" id="1348973"/>
    <lineage>
        <taxon>Bacteria</taxon>
        <taxon>Bacillati</taxon>
        <taxon>Bacillota</taxon>
        <taxon>Bacilli</taxon>
        <taxon>Bacillales</taxon>
        <taxon>Bacillaceae</taxon>
        <taxon>Calidifontibacillus/Schinkia group</taxon>
        <taxon>Schinkia</taxon>
    </lineage>
</organism>
<accession>A0A072NQH9</accession>
<proteinExistence type="predicted"/>
<dbReference type="InterPro" id="IPR011010">
    <property type="entry name" value="DNA_brk_join_enz"/>
</dbReference>
<dbReference type="InterPro" id="IPR004107">
    <property type="entry name" value="Integrase_SAM-like_N"/>
</dbReference>
<dbReference type="PROSITE" id="PS51900">
    <property type="entry name" value="CB"/>
    <property type="match status" value="1"/>
</dbReference>
<feature type="domain" description="Tyr recombinase" evidence="5">
    <location>
        <begin position="122"/>
        <end position="311"/>
    </location>
</feature>
<dbReference type="Proteomes" id="UP000027936">
    <property type="component" value="Unassembled WGS sequence"/>
</dbReference>
<dbReference type="InterPro" id="IPR013762">
    <property type="entry name" value="Integrase-like_cat_sf"/>
</dbReference>
<evidence type="ECO:0000256" key="4">
    <source>
        <dbReference type="PROSITE-ProRule" id="PRU01248"/>
    </source>
</evidence>